<keyword evidence="2" id="KW-0560">Oxidoreductase</keyword>
<dbReference type="HOGENOM" id="CLU_1216529_0_0_1"/>
<evidence type="ECO:0000256" key="1">
    <source>
        <dbReference type="ARBA" id="ARBA00005466"/>
    </source>
</evidence>
<evidence type="ECO:0000256" key="2">
    <source>
        <dbReference type="ARBA" id="ARBA00023002"/>
    </source>
</evidence>
<sequence length="228" mass="25234">MSIVVPASKNERFAKVVTVAEGSDLFHAARIPLGVLGAVSQLTFSVQPMTKRSVTLAVDDGSLEEDFLTLAREHEFAEVSWYSSQKKFVSRIDDKAPLSVPGNGTETTALFLPVQAAAARSSRLSQEAAEAIGNSTFFCSVAKNTVNTITSTSGHILVPRFGISWIHKDGFQVIGLTQCWESEEAQWRQRMDVLWKDYVFAVKRGIVLQTKDIFADQDREARVYSNRS</sequence>
<dbReference type="KEGG" id="smo:SELMODRAFT_403568"/>
<proteinExistence type="inferred from homology"/>
<dbReference type="EMBL" id="GL377566">
    <property type="protein sequence ID" value="EFJ37317.1"/>
    <property type="molecule type" value="Genomic_DNA"/>
</dbReference>
<reference evidence="3 4" key="1">
    <citation type="journal article" date="2011" name="Science">
        <title>The Selaginella genome identifies genetic changes associated with the evolution of vascular plants.</title>
        <authorList>
            <person name="Banks J.A."/>
            <person name="Nishiyama T."/>
            <person name="Hasebe M."/>
            <person name="Bowman J.L."/>
            <person name="Gribskov M."/>
            <person name="dePamphilis C."/>
            <person name="Albert V.A."/>
            <person name="Aono N."/>
            <person name="Aoyama T."/>
            <person name="Ambrose B.A."/>
            <person name="Ashton N.W."/>
            <person name="Axtell M.J."/>
            <person name="Barker E."/>
            <person name="Barker M.S."/>
            <person name="Bennetzen J.L."/>
            <person name="Bonawitz N.D."/>
            <person name="Chapple C."/>
            <person name="Cheng C."/>
            <person name="Correa L.G."/>
            <person name="Dacre M."/>
            <person name="DeBarry J."/>
            <person name="Dreyer I."/>
            <person name="Elias M."/>
            <person name="Engstrom E.M."/>
            <person name="Estelle M."/>
            <person name="Feng L."/>
            <person name="Finet C."/>
            <person name="Floyd S.K."/>
            <person name="Frommer W.B."/>
            <person name="Fujita T."/>
            <person name="Gramzow L."/>
            <person name="Gutensohn M."/>
            <person name="Harholt J."/>
            <person name="Hattori M."/>
            <person name="Heyl A."/>
            <person name="Hirai T."/>
            <person name="Hiwatashi Y."/>
            <person name="Ishikawa M."/>
            <person name="Iwata M."/>
            <person name="Karol K.G."/>
            <person name="Koehler B."/>
            <person name="Kolukisaoglu U."/>
            <person name="Kubo M."/>
            <person name="Kurata T."/>
            <person name="Lalonde S."/>
            <person name="Li K."/>
            <person name="Li Y."/>
            <person name="Litt A."/>
            <person name="Lyons E."/>
            <person name="Manning G."/>
            <person name="Maruyama T."/>
            <person name="Michael T.P."/>
            <person name="Mikami K."/>
            <person name="Miyazaki S."/>
            <person name="Morinaga S."/>
            <person name="Murata T."/>
            <person name="Mueller-Roeber B."/>
            <person name="Nelson D.R."/>
            <person name="Obara M."/>
            <person name="Oguri Y."/>
            <person name="Olmstead R.G."/>
            <person name="Onodera N."/>
            <person name="Petersen B.L."/>
            <person name="Pils B."/>
            <person name="Prigge M."/>
            <person name="Rensing S.A."/>
            <person name="Riano-Pachon D.M."/>
            <person name="Roberts A.W."/>
            <person name="Sato Y."/>
            <person name="Scheller H.V."/>
            <person name="Schulz B."/>
            <person name="Schulz C."/>
            <person name="Shakirov E.V."/>
            <person name="Shibagaki N."/>
            <person name="Shinohara N."/>
            <person name="Shippen D.E."/>
            <person name="Soerensen I."/>
            <person name="Sotooka R."/>
            <person name="Sugimoto N."/>
            <person name="Sugita M."/>
            <person name="Sumikawa N."/>
            <person name="Tanurdzic M."/>
            <person name="Theissen G."/>
            <person name="Ulvskov P."/>
            <person name="Wakazuki S."/>
            <person name="Weng J.K."/>
            <person name="Willats W.W."/>
            <person name="Wipf D."/>
            <person name="Wolf P.G."/>
            <person name="Yang L."/>
            <person name="Zimmer A.D."/>
            <person name="Zhu Q."/>
            <person name="Mitros T."/>
            <person name="Hellsten U."/>
            <person name="Loque D."/>
            <person name="Otillar R."/>
            <person name="Salamov A."/>
            <person name="Schmutz J."/>
            <person name="Shapiro H."/>
            <person name="Lindquist E."/>
            <person name="Lucas S."/>
            <person name="Rokhsar D."/>
            <person name="Grigoriev I.V."/>
        </authorList>
    </citation>
    <scope>NUCLEOTIDE SEQUENCE [LARGE SCALE GENOMIC DNA]</scope>
</reference>
<dbReference type="GO" id="GO:0016491">
    <property type="term" value="F:oxidoreductase activity"/>
    <property type="evidence" value="ECO:0007669"/>
    <property type="project" value="UniProtKB-KW"/>
</dbReference>
<gene>
    <name evidence="3" type="ORF">SELMODRAFT_403568</name>
</gene>
<evidence type="ECO:0000313" key="4">
    <source>
        <dbReference type="Proteomes" id="UP000001514"/>
    </source>
</evidence>
<evidence type="ECO:0000313" key="3">
    <source>
        <dbReference type="EMBL" id="EFJ37317.1"/>
    </source>
</evidence>
<name>D8QRU0_SELML</name>
<dbReference type="Proteomes" id="UP000001514">
    <property type="component" value="Unassembled WGS sequence"/>
</dbReference>
<keyword evidence="4" id="KW-1185">Reference proteome</keyword>
<dbReference type="InParanoid" id="D8QRU0"/>
<dbReference type="PANTHER" id="PTHR13878:SF67">
    <property type="entry name" value="L-GULONOLACTONE OXIDASE 5"/>
    <property type="match status" value="1"/>
</dbReference>
<dbReference type="Gramene" id="EFJ37317">
    <property type="protein sequence ID" value="EFJ37317"/>
    <property type="gene ID" value="SELMODRAFT_403568"/>
</dbReference>
<accession>D8QRU0</accession>
<dbReference type="eggNOG" id="KOG4730">
    <property type="taxonomic scope" value="Eukaryota"/>
</dbReference>
<comment type="similarity">
    <text evidence="1">Belongs to the oxygen-dependent FAD-linked oxidoreductase family.</text>
</comment>
<dbReference type="InterPro" id="IPR050432">
    <property type="entry name" value="FAD-linked_Oxidoreductases_BP"/>
</dbReference>
<dbReference type="STRING" id="88036.D8QRU0"/>
<dbReference type="PANTHER" id="PTHR13878">
    <property type="entry name" value="GULONOLACTONE OXIDASE"/>
    <property type="match status" value="1"/>
</dbReference>
<protein>
    <submittedName>
        <fullName evidence="3">Uncharacterized protein</fullName>
    </submittedName>
</protein>
<dbReference type="AlphaFoldDB" id="D8QRU0"/>
<organism evidence="4">
    <name type="scientific">Selaginella moellendorffii</name>
    <name type="common">Spikemoss</name>
    <dbReference type="NCBI Taxonomy" id="88036"/>
    <lineage>
        <taxon>Eukaryota</taxon>
        <taxon>Viridiplantae</taxon>
        <taxon>Streptophyta</taxon>
        <taxon>Embryophyta</taxon>
        <taxon>Tracheophyta</taxon>
        <taxon>Lycopodiopsida</taxon>
        <taxon>Selaginellales</taxon>
        <taxon>Selaginellaceae</taxon>
        <taxon>Selaginella</taxon>
    </lineage>
</organism>